<evidence type="ECO:0000313" key="1">
    <source>
        <dbReference type="EMBL" id="KHJ97213.1"/>
    </source>
</evidence>
<keyword evidence="2" id="KW-1185">Reference proteome</keyword>
<dbReference type="EMBL" id="KN549495">
    <property type="protein sequence ID" value="KHJ97213.1"/>
    <property type="molecule type" value="Genomic_DNA"/>
</dbReference>
<dbReference type="Proteomes" id="UP000053660">
    <property type="component" value="Unassembled WGS sequence"/>
</dbReference>
<gene>
    <name evidence="1" type="ORF">OESDEN_02807</name>
</gene>
<evidence type="ECO:0000313" key="2">
    <source>
        <dbReference type="Proteomes" id="UP000053660"/>
    </source>
</evidence>
<dbReference type="AlphaFoldDB" id="A0A0B1TI55"/>
<organism evidence="1 2">
    <name type="scientific">Oesophagostomum dentatum</name>
    <name type="common">Nodular worm</name>
    <dbReference type="NCBI Taxonomy" id="61180"/>
    <lineage>
        <taxon>Eukaryota</taxon>
        <taxon>Metazoa</taxon>
        <taxon>Ecdysozoa</taxon>
        <taxon>Nematoda</taxon>
        <taxon>Chromadorea</taxon>
        <taxon>Rhabditida</taxon>
        <taxon>Rhabditina</taxon>
        <taxon>Rhabditomorpha</taxon>
        <taxon>Strongyloidea</taxon>
        <taxon>Strongylidae</taxon>
        <taxon>Oesophagostomum</taxon>
    </lineage>
</organism>
<name>A0A0B1TI55_OESDE</name>
<dbReference type="OrthoDB" id="5593012at2759"/>
<proteinExistence type="predicted"/>
<reference evidence="1 2" key="1">
    <citation type="submission" date="2014-03" db="EMBL/GenBank/DDBJ databases">
        <title>Draft genome of the hookworm Oesophagostomum dentatum.</title>
        <authorList>
            <person name="Mitreva M."/>
        </authorList>
    </citation>
    <scope>NUCLEOTIDE SEQUENCE [LARGE SCALE GENOMIC DNA]</scope>
    <source>
        <strain evidence="1 2">OD-Hann</strain>
    </source>
</reference>
<protein>
    <submittedName>
        <fullName evidence="1">Uncharacterized protein</fullName>
    </submittedName>
</protein>
<sequence length="151" mass="16686">MISKEVQNFVATAIPAEDDPNLFGLPVNIKFSWELTEAEHTIARMRMAVTTSAGHERSSWAETCNPILQLWKRLCQGSDLHNRQLPIPKESSDPIAEVLSLEFVHALKVGILLQGAIFDGQLRSTLVSSPPVTNAPQLTLGWMETVIAAHF</sequence>
<accession>A0A0B1TI55</accession>